<dbReference type="InParanoid" id="F8PN22"/>
<organism evidence="2">
    <name type="scientific">Serpula lacrymans var. lacrymans (strain S7.3)</name>
    <name type="common">Dry rot fungus</name>
    <dbReference type="NCBI Taxonomy" id="936435"/>
    <lineage>
        <taxon>Eukaryota</taxon>
        <taxon>Fungi</taxon>
        <taxon>Dikarya</taxon>
        <taxon>Basidiomycota</taxon>
        <taxon>Agaricomycotina</taxon>
        <taxon>Agaricomycetes</taxon>
        <taxon>Agaricomycetidae</taxon>
        <taxon>Boletales</taxon>
        <taxon>Coniophorineae</taxon>
        <taxon>Serpulaceae</taxon>
        <taxon>Serpula</taxon>
    </lineage>
</organism>
<evidence type="ECO:0000313" key="1">
    <source>
        <dbReference type="EMBL" id="EGO03004.1"/>
    </source>
</evidence>
<dbReference type="AlphaFoldDB" id="F8PN22"/>
<gene>
    <name evidence="1" type="ORF">SERLA73DRAFT_131450</name>
</gene>
<reference evidence="2" key="1">
    <citation type="journal article" date="2011" name="Science">
        <title>The plant cell wall-decomposing machinery underlies the functional diversity of forest fungi.</title>
        <authorList>
            <person name="Eastwood D.C."/>
            <person name="Floudas D."/>
            <person name="Binder M."/>
            <person name="Majcherczyk A."/>
            <person name="Schneider P."/>
            <person name="Aerts A."/>
            <person name="Asiegbu F.O."/>
            <person name="Baker S.E."/>
            <person name="Barry K."/>
            <person name="Bendiksby M."/>
            <person name="Blumentritt M."/>
            <person name="Coutinho P.M."/>
            <person name="Cullen D."/>
            <person name="de Vries R.P."/>
            <person name="Gathman A."/>
            <person name="Goodell B."/>
            <person name="Henrissat B."/>
            <person name="Ihrmark K."/>
            <person name="Kauserud H."/>
            <person name="Kohler A."/>
            <person name="LaButti K."/>
            <person name="Lapidus A."/>
            <person name="Lavin J.L."/>
            <person name="Lee Y.-H."/>
            <person name="Lindquist E."/>
            <person name="Lilly W."/>
            <person name="Lucas S."/>
            <person name="Morin E."/>
            <person name="Murat C."/>
            <person name="Oguiza J.A."/>
            <person name="Park J."/>
            <person name="Pisabarro A.G."/>
            <person name="Riley R."/>
            <person name="Rosling A."/>
            <person name="Salamov A."/>
            <person name="Schmidt O."/>
            <person name="Schmutz J."/>
            <person name="Skrede I."/>
            <person name="Stenlid J."/>
            <person name="Wiebenga A."/>
            <person name="Xie X."/>
            <person name="Kuees U."/>
            <person name="Hibbett D.S."/>
            <person name="Hoffmeister D."/>
            <person name="Hoegberg N."/>
            <person name="Martin F."/>
            <person name="Grigoriev I.V."/>
            <person name="Watkinson S.C."/>
        </authorList>
    </citation>
    <scope>NUCLEOTIDE SEQUENCE [LARGE SCALE GENOMIC DNA]</scope>
    <source>
        <strain evidence="2">strain S7.3</strain>
    </source>
</reference>
<name>F8PN22_SERL3</name>
<keyword evidence="2" id="KW-1185">Reference proteome</keyword>
<dbReference type="Proteomes" id="UP000008063">
    <property type="component" value="Unassembled WGS sequence"/>
</dbReference>
<proteinExistence type="predicted"/>
<accession>F8PN22</accession>
<dbReference type="EMBL" id="GL945476">
    <property type="protein sequence ID" value="EGO03004.1"/>
    <property type="molecule type" value="Genomic_DNA"/>
</dbReference>
<protein>
    <submittedName>
        <fullName evidence="1">Uncharacterized protein</fullName>
    </submittedName>
</protein>
<dbReference type="HOGENOM" id="CLU_2672617_0_0_1"/>
<evidence type="ECO:0000313" key="2">
    <source>
        <dbReference type="Proteomes" id="UP000008063"/>
    </source>
</evidence>
<sequence length="75" mass="8448">MIDICTRRRAHYWPKANLNHTVCGTNRHNVLVLDRVGPENGRRLLHEAMGSCGKCVLFNSACNAFLTAQSNDYCL</sequence>